<dbReference type="PIRSF" id="PIRSF028177">
    <property type="entry name" value="Polyketide_synth_Omtfrase_TcmP"/>
    <property type="match status" value="1"/>
</dbReference>
<gene>
    <name evidence="3" type="ORF">EAH80_20950</name>
</gene>
<dbReference type="Proteomes" id="UP000320095">
    <property type="component" value="Unassembled WGS sequence"/>
</dbReference>
<reference evidence="3 4" key="1">
    <citation type="journal article" date="2019" name="Environ. Microbiol.">
        <title>Species interactions and distinct microbial communities in high Arctic permafrost affected cryosols are associated with the CH4 and CO2 gas fluxes.</title>
        <authorList>
            <person name="Altshuler I."/>
            <person name="Hamel J."/>
            <person name="Turney S."/>
            <person name="Magnuson E."/>
            <person name="Levesque R."/>
            <person name="Greer C."/>
            <person name="Whyte L.G."/>
        </authorList>
    </citation>
    <scope>NUCLEOTIDE SEQUENCE [LARGE SCALE GENOMIC DNA]</scope>
    <source>
        <strain evidence="3 4">S5.20</strain>
    </source>
</reference>
<protein>
    <submittedName>
        <fullName evidence="3">Class I SAM-dependent methyltransferase</fullName>
    </submittedName>
</protein>
<dbReference type="PANTHER" id="PTHR43619">
    <property type="entry name" value="S-ADENOSYL-L-METHIONINE-DEPENDENT METHYLTRANSFERASE YKTD-RELATED"/>
    <property type="match status" value="1"/>
</dbReference>
<sequence length="276" mass="31103">MTDKVAVDLSGPAQTMLSTLYLKALDADFERPVLGDQYAKEAIGRIDYDWHGLGITGKWAPMFTVRTAQYDIWARQFMAVNERCTVIHLGCGLDTRVFRLDPGPDVEWFDVDFPAVISLREKVYPSRPNYHLLPTSATDPSWLDQIPADRPTLFLAEGISMYLTQAEGVALLSRVVDRFPSGELQIDFFNWLAIKSQKTQTLVRRSGSTLHWAVNKPSDILDRVPGTRLLNAVTLFDASTFGRASTAFRVAKRALRFLPPVRDSLQYHRYGFGTVS</sequence>
<dbReference type="SUPFAM" id="SSF53335">
    <property type="entry name" value="S-adenosyl-L-methionine-dependent methyltransferases"/>
    <property type="match status" value="1"/>
</dbReference>
<evidence type="ECO:0000313" key="4">
    <source>
        <dbReference type="Proteomes" id="UP000320095"/>
    </source>
</evidence>
<evidence type="ECO:0000256" key="1">
    <source>
        <dbReference type="ARBA" id="ARBA00022603"/>
    </source>
</evidence>
<dbReference type="AlphaFoldDB" id="A0A502E3C7"/>
<organism evidence="3 4">
    <name type="scientific">Mycolicibacterium hodleri</name>
    <dbReference type="NCBI Taxonomy" id="49897"/>
    <lineage>
        <taxon>Bacteria</taxon>
        <taxon>Bacillati</taxon>
        <taxon>Actinomycetota</taxon>
        <taxon>Actinomycetes</taxon>
        <taxon>Mycobacteriales</taxon>
        <taxon>Mycobacteriaceae</taxon>
        <taxon>Mycolicibacterium</taxon>
    </lineage>
</organism>
<accession>A0A502E3C7</accession>
<dbReference type="GO" id="GO:0008168">
    <property type="term" value="F:methyltransferase activity"/>
    <property type="evidence" value="ECO:0007669"/>
    <property type="project" value="UniProtKB-KW"/>
</dbReference>
<evidence type="ECO:0000313" key="3">
    <source>
        <dbReference type="EMBL" id="TPG32278.1"/>
    </source>
</evidence>
<evidence type="ECO:0000256" key="2">
    <source>
        <dbReference type="ARBA" id="ARBA00022679"/>
    </source>
</evidence>
<keyword evidence="4" id="KW-1185">Reference proteome</keyword>
<name>A0A502E3C7_9MYCO</name>
<keyword evidence="2 3" id="KW-0808">Transferase</keyword>
<dbReference type="Gene3D" id="3.40.50.150">
    <property type="entry name" value="Vaccinia Virus protein VP39"/>
    <property type="match status" value="1"/>
</dbReference>
<dbReference type="InterPro" id="IPR016874">
    <property type="entry name" value="TcmP-like"/>
</dbReference>
<dbReference type="GO" id="GO:0032259">
    <property type="term" value="P:methylation"/>
    <property type="evidence" value="ECO:0007669"/>
    <property type="project" value="UniProtKB-KW"/>
</dbReference>
<dbReference type="InterPro" id="IPR029063">
    <property type="entry name" value="SAM-dependent_MTases_sf"/>
</dbReference>
<comment type="caution">
    <text evidence="3">The sequence shown here is derived from an EMBL/GenBank/DDBJ whole genome shotgun (WGS) entry which is preliminary data.</text>
</comment>
<keyword evidence="1 3" id="KW-0489">Methyltransferase</keyword>
<dbReference type="InterPro" id="IPR007213">
    <property type="entry name" value="Ppm1/Ppm2/Tcmp"/>
</dbReference>
<dbReference type="OrthoDB" id="9800233at2"/>
<dbReference type="PANTHER" id="PTHR43619:SF2">
    <property type="entry name" value="S-ADENOSYL-L-METHIONINE-DEPENDENT METHYLTRANSFERASES SUPERFAMILY PROTEIN"/>
    <property type="match status" value="1"/>
</dbReference>
<proteinExistence type="predicted"/>
<dbReference type="EMBL" id="RCZG01000009">
    <property type="protein sequence ID" value="TPG32278.1"/>
    <property type="molecule type" value="Genomic_DNA"/>
</dbReference>
<dbReference type="Pfam" id="PF04072">
    <property type="entry name" value="LCM"/>
    <property type="match status" value="1"/>
</dbReference>
<dbReference type="RefSeq" id="WP_140695147.1">
    <property type="nucleotide sequence ID" value="NZ_RCZG01000009.1"/>
</dbReference>